<comment type="caution">
    <text evidence="1">The sequence shown here is derived from an EMBL/GenBank/DDBJ whole genome shotgun (WGS) entry which is preliminary data.</text>
</comment>
<keyword evidence="2" id="KW-1185">Reference proteome</keyword>
<reference evidence="1" key="1">
    <citation type="submission" date="2020-12" db="EMBL/GenBank/DDBJ databases">
        <title>Bacterial taxonomy.</title>
        <authorList>
            <person name="Pan X."/>
        </authorList>
    </citation>
    <scope>NUCLEOTIDE SEQUENCE</scope>
    <source>
        <strain evidence="1">KCTC 52957</strain>
    </source>
</reference>
<dbReference type="RefSeq" id="WP_198917396.1">
    <property type="nucleotide sequence ID" value="NZ_JAEKPD010000018.1"/>
</dbReference>
<gene>
    <name evidence="1" type="ORF">ILP92_15860</name>
</gene>
<dbReference type="AlphaFoldDB" id="A0A934MIF9"/>
<sequence length="112" mass="12019">MRWIILLALLAACDSPSLRFRDAPATRVSVDGSVFSVRVKGERAESLRLSRERRPRVGATLARAEAAIGQASGCQVKRIDGDQAIQRATLDCAGQPGEPPPLADIVVIAVER</sequence>
<protein>
    <submittedName>
        <fullName evidence="1">Uncharacterized protein</fullName>
    </submittedName>
</protein>
<accession>A0A934MIF9</accession>
<dbReference type="Proteomes" id="UP000642488">
    <property type="component" value="Unassembled WGS sequence"/>
</dbReference>
<name>A0A934MIF9_9RHOB</name>
<organism evidence="1 2">
    <name type="scientific">Palleronia pontilimi</name>
    <dbReference type="NCBI Taxonomy" id="1964209"/>
    <lineage>
        <taxon>Bacteria</taxon>
        <taxon>Pseudomonadati</taxon>
        <taxon>Pseudomonadota</taxon>
        <taxon>Alphaproteobacteria</taxon>
        <taxon>Rhodobacterales</taxon>
        <taxon>Roseobacteraceae</taxon>
        <taxon>Palleronia</taxon>
    </lineage>
</organism>
<proteinExistence type="predicted"/>
<evidence type="ECO:0000313" key="2">
    <source>
        <dbReference type="Proteomes" id="UP000642488"/>
    </source>
</evidence>
<evidence type="ECO:0000313" key="1">
    <source>
        <dbReference type="EMBL" id="MBJ3764224.1"/>
    </source>
</evidence>
<dbReference type="EMBL" id="JAEKPD010000018">
    <property type="protein sequence ID" value="MBJ3764224.1"/>
    <property type="molecule type" value="Genomic_DNA"/>
</dbReference>